<gene>
    <name evidence="2" type="ORF">EV44_g4815</name>
</gene>
<reference evidence="2 3" key="1">
    <citation type="journal article" date="2014" name="BMC Genomics">
        <title>Adaptive genomic structural variation in the grape powdery mildew pathogen, Erysiphe necator.</title>
        <authorList>
            <person name="Jones L."/>
            <person name="Riaz S."/>
            <person name="Morales-Cruz A."/>
            <person name="Amrine K.C."/>
            <person name="McGuire B."/>
            <person name="Gubler W.D."/>
            <person name="Walker M.A."/>
            <person name="Cantu D."/>
        </authorList>
    </citation>
    <scope>NUCLEOTIDE SEQUENCE [LARGE SCALE GENOMIC DNA]</scope>
    <source>
        <strain evidence="3">c</strain>
    </source>
</reference>
<name>A0A0B1P5H5_UNCNE</name>
<proteinExistence type="predicted"/>
<dbReference type="AlphaFoldDB" id="A0A0B1P5H5"/>
<accession>A0A0B1P5H5</accession>
<feature type="region of interest" description="Disordered" evidence="1">
    <location>
        <begin position="92"/>
        <end position="134"/>
    </location>
</feature>
<evidence type="ECO:0000313" key="2">
    <source>
        <dbReference type="EMBL" id="KHJ33528.1"/>
    </source>
</evidence>
<dbReference type="EMBL" id="JNVN01001381">
    <property type="protein sequence ID" value="KHJ33528.1"/>
    <property type="molecule type" value="Genomic_DNA"/>
</dbReference>
<feature type="compositionally biased region" description="Basic and acidic residues" evidence="1">
    <location>
        <begin position="92"/>
        <end position="109"/>
    </location>
</feature>
<feature type="compositionally biased region" description="Polar residues" evidence="1">
    <location>
        <begin position="114"/>
        <end position="134"/>
    </location>
</feature>
<dbReference type="Proteomes" id="UP000030854">
    <property type="component" value="Unassembled WGS sequence"/>
</dbReference>
<protein>
    <submittedName>
        <fullName evidence="2">Uncharacterized protein</fullName>
    </submittedName>
</protein>
<dbReference type="HOGENOM" id="CLU_1897735_0_0_1"/>
<comment type="caution">
    <text evidence="2">The sequence shown here is derived from an EMBL/GenBank/DDBJ whole genome shotgun (WGS) entry which is preliminary data.</text>
</comment>
<evidence type="ECO:0000256" key="1">
    <source>
        <dbReference type="SAM" id="MobiDB-lite"/>
    </source>
</evidence>
<sequence>MMNSLEHGSKRPFSARPPLSDTDIVSIFRKMHIVNALRMESVQKMESMRRRDAAKEKKVEEIPIQCVETMGSRALVRSPSVQMSPKELWNKKRLEREERAAKRARDREMGPCNLSVQDIQSNPWTQWTTPPLGL</sequence>
<evidence type="ECO:0000313" key="3">
    <source>
        <dbReference type="Proteomes" id="UP000030854"/>
    </source>
</evidence>
<organism evidence="2 3">
    <name type="scientific">Uncinula necator</name>
    <name type="common">Grape powdery mildew</name>
    <dbReference type="NCBI Taxonomy" id="52586"/>
    <lineage>
        <taxon>Eukaryota</taxon>
        <taxon>Fungi</taxon>
        <taxon>Dikarya</taxon>
        <taxon>Ascomycota</taxon>
        <taxon>Pezizomycotina</taxon>
        <taxon>Leotiomycetes</taxon>
        <taxon>Erysiphales</taxon>
        <taxon>Erysiphaceae</taxon>
        <taxon>Erysiphe</taxon>
    </lineage>
</organism>
<keyword evidence="3" id="KW-1185">Reference proteome</keyword>